<proteinExistence type="predicted"/>
<evidence type="ECO:0000259" key="1">
    <source>
        <dbReference type="PROSITE" id="PS51459"/>
    </source>
</evidence>
<dbReference type="Proteomes" id="UP001500051">
    <property type="component" value="Unassembled WGS sequence"/>
</dbReference>
<evidence type="ECO:0000313" key="3">
    <source>
        <dbReference type="Proteomes" id="UP001500051"/>
    </source>
</evidence>
<keyword evidence="3" id="KW-1185">Reference proteome</keyword>
<comment type="caution">
    <text evidence="2">The sequence shown here is derived from an EMBL/GenBank/DDBJ whole genome shotgun (WGS) entry which is preliminary data.</text>
</comment>
<dbReference type="EMBL" id="BAAAYX010000035">
    <property type="protein sequence ID" value="GAA3720064.1"/>
    <property type="molecule type" value="Genomic_DNA"/>
</dbReference>
<dbReference type="PROSITE" id="PS51459">
    <property type="entry name" value="FIDO"/>
    <property type="match status" value="1"/>
</dbReference>
<accession>A0ABP7EKX2</accession>
<gene>
    <name evidence="2" type="ORF">GCM10022204_45230</name>
</gene>
<dbReference type="InterPro" id="IPR003812">
    <property type="entry name" value="Fido"/>
</dbReference>
<protein>
    <recommendedName>
        <fullName evidence="1">Fido domain-containing protein</fullName>
    </recommendedName>
</protein>
<sequence>MVQTLVVPDPLTDLARLEGVPSGLAAARAAVDLVLTDRGLRAMTGDQVASALLAGARASARLTEDPARWAAGAIRLSTEVPALAGVLRVAPAQALARAHTLAAYGEVTDDRLGRPRDGVEIASRMGGLAELLTGRIESPALVLAAIAHAEIATVAPFGSADGLVARAVERMVLISSGFDPRGVIVTELGHLRRRDDYDALLSGYASGTVAGVRAWILHVAQAAVDGAEASPVVGGVSS</sequence>
<name>A0ABP7EKX2_9ACTN</name>
<dbReference type="InterPro" id="IPR036597">
    <property type="entry name" value="Fido-like_dom_sf"/>
</dbReference>
<evidence type="ECO:0000313" key="2">
    <source>
        <dbReference type="EMBL" id="GAA3720064.1"/>
    </source>
</evidence>
<reference evidence="3" key="1">
    <citation type="journal article" date="2019" name="Int. J. Syst. Evol. Microbiol.">
        <title>The Global Catalogue of Microorganisms (GCM) 10K type strain sequencing project: providing services to taxonomists for standard genome sequencing and annotation.</title>
        <authorList>
            <consortium name="The Broad Institute Genomics Platform"/>
            <consortium name="The Broad Institute Genome Sequencing Center for Infectious Disease"/>
            <person name="Wu L."/>
            <person name="Ma J."/>
        </authorList>
    </citation>
    <scope>NUCLEOTIDE SEQUENCE [LARGE SCALE GENOMIC DNA]</scope>
    <source>
        <strain evidence="3">JCM 16548</strain>
    </source>
</reference>
<dbReference type="Gene3D" id="1.10.3290.10">
    <property type="entry name" value="Fido-like domain"/>
    <property type="match status" value="1"/>
</dbReference>
<organism evidence="2 3">
    <name type="scientific">Microlunatus aurantiacus</name>
    <dbReference type="NCBI Taxonomy" id="446786"/>
    <lineage>
        <taxon>Bacteria</taxon>
        <taxon>Bacillati</taxon>
        <taxon>Actinomycetota</taxon>
        <taxon>Actinomycetes</taxon>
        <taxon>Propionibacteriales</taxon>
        <taxon>Propionibacteriaceae</taxon>
        <taxon>Microlunatus</taxon>
    </lineage>
</organism>
<feature type="domain" description="Fido" evidence="1">
    <location>
        <begin position="90"/>
        <end position="218"/>
    </location>
</feature>